<feature type="transmembrane region" description="Helical" evidence="1">
    <location>
        <begin position="98"/>
        <end position="119"/>
    </location>
</feature>
<keyword evidence="3" id="KW-1185">Reference proteome</keyword>
<protein>
    <recommendedName>
        <fullName evidence="4">Fluoroquinolone transport system permease protein</fullName>
    </recommendedName>
</protein>
<evidence type="ECO:0000256" key="1">
    <source>
        <dbReference type="SAM" id="Phobius"/>
    </source>
</evidence>
<gene>
    <name evidence="2" type="ORF">ACFPM7_29605</name>
</gene>
<comment type="caution">
    <text evidence="2">The sequence shown here is derived from an EMBL/GenBank/DDBJ whole genome shotgun (WGS) entry which is preliminary data.</text>
</comment>
<organism evidence="2 3">
    <name type="scientific">Actinokineospora guangxiensis</name>
    <dbReference type="NCBI Taxonomy" id="1490288"/>
    <lineage>
        <taxon>Bacteria</taxon>
        <taxon>Bacillati</taxon>
        <taxon>Actinomycetota</taxon>
        <taxon>Actinomycetes</taxon>
        <taxon>Pseudonocardiales</taxon>
        <taxon>Pseudonocardiaceae</taxon>
        <taxon>Actinokineospora</taxon>
    </lineage>
</organism>
<dbReference type="Proteomes" id="UP001596157">
    <property type="component" value="Unassembled WGS sequence"/>
</dbReference>
<evidence type="ECO:0000313" key="3">
    <source>
        <dbReference type="Proteomes" id="UP001596157"/>
    </source>
</evidence>
<name>A0ABW0EVX5_9PSEU</name>
<proteinExistence type="predicted"/>
<feature type="transmembrane region" description="Helical" evidence="1">
    <location>
        <begin position="205"/>
        <end position="226"/>
    </location>
</feature>
<feature type="transmembrane region" description="Helical" evidence="1">
    <location>
        <begin position="131"/>
        <end position="153"/>
    </location>
</feature>
<feature type="transmembrane region" description="Helical" evidence="1">
    <location>
        <begin position="21"/>
        <end position="43"/>
    </location>
</feature>
<keyword evidence="1" id="KW-0472">Membrane</keyword>
<keyword evidence="1" id="KW-1133">Transmembrane helix</keyword>
<dbReference type="RefSeq" id="WP_378251143.1">
    <property type="nucleotide sequence ID" value="NZ_JBHSKF010000023.1"/>
</dbReference>
<evidence type="ECO:0000313" key="2">
    <source>
        <dbReference type="EMBL" id="MFC5291227.1"/>
    </source>
</evidence>
<accession>A0ABW0EVX5</accession>
<reference evidence="3" key="1">
    <citation type="journal article" date="2019" name="Int. J. Syst. Evol. Microbiol.">
        <title>The Global Catalogue of Microorganisms (GCM) 10K type strain sequencing project: providing services to taxonomists for standard genome sequencing and annotation.</title>
        <authorList>
            <consortium name="The Broad Institute Genomics Platform"/>
            <consortium name="The Broad Institute Genome Sequencing Center for Infectious Disease"/>
            <person name="Wu L."/>
            <person name="Ma J."/>
        </authorList>
    </citation>
    <scope>NUCLEOTIDE SEQUENCE [LARGE SCALE GENOMIC DNA]</scope>
    <source>
        <strain evidence="3">CCUG 59778</strain>
    </source>
</reference>
<keyword evidence="1" id="KW-0812">Transmembrane</keyword>
<dbReference type="EMBL" id="JBHSKF010000023">
    <property type="protein sequence ID" value="MFC5291227.1"/>
    <property type="molecule type" value="Genomic_DNA"/>
</dbReference>
<feature type="transmembrane region" description="Helical" evidence="1">
    <location>
        <begin position="165"/>
        <end position="185"/>
    </location>
</feature>
<evidence type="ECO:0008006" key="4">
    <source>
        <dbReference type="Google" id="ProtNLM"/>
    </source>
</evidence>
<feature type="transmembrane region" description="Helical" evidence="1">
    <location>
        <begin position="55"/>
        <end position="77"/>
    </location>
</feature>
<sequence>MGAKTTLLRNDVRNALRDRTIGALFFVPLIFLVLLRFGFPLLREHVPAVADHGDVALSLFCGIAATFPAFMMAFLMLDERDQNVTTVMRVLPVRWSSLIASRAVAVTAVGAINCTVLVFGSGLNPHPVPQALLLALLCALVAPTALLIAVSLASTKIEGLTLFKGLFFVLFLAAAAQAVDSGWRYVLAVVPPFWTYSAVTSSSALPFLLVVGISLAVHAIVLALAASRVARGPA</sequence>